<dbReference type="CDD" id="cd00063">
    <property type="entry name" value="FN3"/>
    <property type="match status" value="1"/>
</dbReference>
<dbReference type="RefSeq" id="WP_212227500.1">
    <property type="nucleotide sequence ID" value="NZ_JAGUCN010000007.1"/>
</dbReference>
<dbReference type="SUPFAM" id="SSF49265">
    <property type="entry name" value="Fibronectin type III"/>
    <property type="match status" value="1"/>
</dbReference>
<accession>A0ABS5KA30</accession>
<evidence type="ECO:0000313" key="7">
    <source>
        <dbReference type="Proteomes" id="UP000721861"/>
    </source>
</evidence>
<keyword evidence="3" id="KW-0378">Hydrolase</keyword>
<keyword evidence="7" id="KW-1185">Reference proteome</keyword>
<evidence type="ECO:0000256" key="3">
    <source>
        <dbReference type="ARBA" id="ARBA00022801"/>
    </source>
</evidence>
<evidence type="ECO:0000259" key="5">
    <source>
        <dbReference type="PROSITE" id="PS50853"/>
    </source>
</evidence>
<dbReference type="PROSITE" id="PS00523">
    <property type="entry name" value="SULFATASE_1"/>
    <property type="match status" value="1"/>
</dbReference>
<dbReference type="PROSITE" id="PS50853">
    <property type="entry name" value="FN3"/>
    <property type="match status" value="1"/>
</dbReference>
<dbReference type="Pfam" id="PF00041">
    <property type="entry name" value="fn3"/>
    <property type="match status" value="1"/>
</dbReference>
<evidence type="ECO:0000313" key="6">
    <source>
        <dbReference type="EMBL" id="MBS2211381.1"/>
    </source>
</evidence>
<keyword evidence="2" id="KW-0479">Metal-binding</keyword>
<sequence length="933" mass="102966">MRNKLGILLVLLLGLTSVLFSQQKPNIIIILADDLGNADVGYNNQQSEIATPNIDALVNNGVKFTAGYVTAPVCGPSRAGLLTGVYQQRFGFDDNPGPFRAAPNVIPGIPTTQKTIAEYLKPLGYTTSCIGKWHVGGEESDALLPTNRGFDEFFGFLGGASSYFPGSNDKETLLRGTVPVDNEPDYLTDAIAREANDFIIRNQDNPFMMYIAFNAVHGPLQAPQELIDLYAHIEPEGRRLLCAMQHSMDLNIGKILAKLNELNLDENTLVFFLSDNGGIPSGNFSYNAPYKGEKGTVYEGGIRIPFAIKWPGSAYLGMSYDKAVTALDIIPTALAAAGEDLSNYPDLDGVDLLPFISGLNSTNPHEQIFWRINATKWAVRDADYKLVNNGDTADPMLFKISEDISSENDLYATMPEKAAELKAGFDEWESGVMDPQWGWQPSVGDYVKHADEDFEKVVKLFFNNMGGGTCEYAANPNPSGINTSANVLKVTVADQAQDWSGGWASVPRFQKKYRYVHMKVLKERTSPVRFKVEGDNNTGVTSLNINQYTNVGEWQDLVFDLDFYNAVVKINIQPDFVVGSETVVYIDDIWFSDDPTPRGAPFSETIPVGLSATDITNNTATFSWNPVSEAVAYRVYMDGELYQEVNTNTIALTNLQSNGSYELYVVAVNSQNELSASSDAFSLMMPEYSYIICDFDTKTGDFRELGQLPFEITSNPDKTGINTSNNVLKIQRLSGNTTNWAGVWGPVNEFNCQLRYVHMMVYKERITPVKVKFEGSATMVQESMSPQTVTGQWEDLVFDFGAHNASVNKVILQPDFIADGIEQVMYVDEIIMSNDPEPRQGISTSISQDAEKQADFLVYPLPVESTLYFKNAGMIESDVMIYNINGVPILKANQNSLNGGVDTQSLPAGIYILSCQYNGQQISRKIVKTGKGF</sequence>
<dbReference type="SMART" id="SM00060">
    <property type="entry name" value="FN3"/>
    <property type="match status" value="1"/>
</dbReference>
<dbReference type="Proteomes" id="UP000721861">
    <property type="component" value="Unassembled WGS sequence"/>
</dbReference>
<proteinExistence type="inferred from homology"/>
<dbReference type="InterPro" id="IPR024607">
    <property type="entry name" value="Sulfatase_CS"/>
</dbReference>
<dbReference type="NCBIfam" id="TIGR04183">
    <property type="entry name" value="Por_Secre_tail"/>
    <property type="match status" value="1"/>
</dbReference>
<gene>
    <name evidence="6" type="ORF">KEM09_08215</name>
</gene>
<evidence type="ECO:0000256" key="1">
    <source>
        <dbReference type="ARBA" id="ARBA00008779"/>
    </source>
</evidence>
<dbReference type="Gene3D" id="2.60.40.10">
    <property type="entry name" value="Immunoglobulins"/>
    <property type="match status" value="1"/>
</dbReference>
<organism evidence="6 7">
    <name type="scientific">Carboxylicivirga mesophila</name>
    <dbReference type="NCBI Taxonomy" id="1166478"/>
    <lineage>
        <taxon>Bacteria</taxon>
        <taxon>Pseudomonadati</taxon>
        <taxon>Bacteroidota</taxon>
        <taxon>Bacteroidia</taxon>
        <taxon>Marinilabiliales</taxon>
        <taxon>Marinilabiliaceae</taxon>
        <taxon>Carboxylicivirga</taxon>
    </lineage>
</organism>
<dbReference type="PROSITE" id="PS00149">
    <property type="entry name" value="SULFATASE_2"/>
    <property type="match status" value="1"/>
</dbReference>
<dbReference type="PANTHER" id="PTHR42693">
    <property type="entry name" value="ARYLSULFATASE FAMILY MEMBER"/>
    <property type="match status" value="1"/>
</dbReference>
<reference evidence="6 7" key="1">
    <citation type="journal article" date="2014" name="Int. J. Syst. Evol. Microbiol.">
        <title>Carboxylicivirga gen. nov. in the family Marinilabiliaceae with two novel species, Carboxylicivirga mesophila sp. nov. and Carboxylicivirga taeanensis sp. nov., and reclassification of Cytophaga fermentans as Saccharicrinis fermentans gen. nov., comb. nov.</title>
        <authorList>
            <person name="Yang S.H."/>
            <person name="Seo H.S."/>
            <person name="Woo J.H."/>
            <person name="Oh H.M."/>
            <person name="Jang H."/>
            <person name="Lee J.H."/>
            <person name="Kim S.J."/>
            <person name="Kwon K.K."/>
        </authorList>
    </citation>
    <scope>NUCLEOTIDE SEQUENCE [LARGE SCALE GENOMIC DNA]</scope>
    <source>
        <strain evidence="6 7">JCM 18290</strain>
    </source>
</reference>
<name>A0ABS5KA30_9BACT</name>
<evidence type="ECO:0000256" key="4">
    <source>
        <dbReference type="ARBA" id="ARBA00022837"/>
    </source>
</evidence>
<comment type="similarity">
    <text evidence="1">Belongs to the sulfatase family.</text>
</comment>
<dbReference type="SUPFAM" id="SSF53649">
    <property type="entry name" value="Alkaline phosphatase-like"/>
    <property type="match status" value="1"/>
</dbReference>
<dbReference type="Pfam" id="PF18962">
    <property type="entry name" value="Por_Secre_tail"/>
    <property type="match status" value="1"/>
</dbReference>
<comment type="caution">
    <text evidence="6">The sequence shown here is derived from an EMBL/GenBank/DDBJ whole genome shotgun (WGS) entry which is preliminary data.</text>
</comment>
<dbReference type="InterPro" id="IPR036116">
    <property type="entry name" value="FN3_sf"/>
</dbReference>
<dbReference type="InterPro" id="IPR000917">
    <property type="entry name" value="Sulfatase_N"/>
</dbReference>
<dbReference type="Gene3D" id="3.30.1120.10">
    <property type="match status" value="1"/>
</dbReference>
<dbReference type="Pfam" id="PF00884">
    <property type="entry name" value="Sulfatase"/>
    <property type="match status" value="1"/>
</dbReference>
<dbReference type="InterPro" id="IPR017850">
    <property type="entry name" value="Alkaline_phosphatase_core_sf"/>
</dbReference>
<protein>
    <submittedName>
        <fullName evidence="6">Sulfatase-like hydrolase/transferase</fullName>
    </submittedName>
</protein>
<feature type="domain" description="Fibronectin type-III" evidence="5">
    <location>
        <begin position="606"/>
        <end position="688"/>
    </location>
</feature>
<keyword evidence="4" id="KW-0106">Calcium</keyword>
<dbReference type="InterPro" id="IPR013783">
    <property type="entry name" value="Ig-like_fold"/>
</dbReference>
<dbReference type="InterPro" id="IPR050738">
    <property type="entry name" value="Sulfatase"/>
</dbReference>
<evidence type="ECO:0000256" key="2">
    <source>
        <dbReference type="ARBA" id="ARBA00022723"/>
    </source>
</evidence>
<dbReference type="InterPro" id="IPR026444">
    <property type="entry name" value="Secre_tail"/>
</dbReference>
<dbReference type="PANTHER" id="PTHR42693:SF53">
    <property type="entry name" value="ENDO-4-O-SULFATASE"/>
    <property type="match status" value="1"/>
</dbReference>
<dbReference type="Gene3D" id="3.40.720.10">
    <property type="entry name" value="Alkaline Phosphatase, subunit A"/>
    <property type="match status" value="1"/>
</dbReference>
<dbReference type="InterPro" id="IPR003961">
    <property type="entry name" value="FN3_dom"/>
</dbReference>
<dbReference type="EMBL" id="JAGUCN010000007">
    <property type="protein sequence ID" value="MBS2211381.1"/>
    <property type="molecule type" value="Genomic_DNA"/>
</dbReference>